<dbReference type="EMBL" id="KE747826">
    <property type="protein sequence ID" value="RMZ71203.1"/>
    <property type="molecule type" value="Genomic_DNA"/>
</dbReference>
<accession>A0A3M7M9L6</accession>
<dbReference type="AlphaFoldDB" id="A0A3M7M9L6"/>
<proteinExistence type="predicted"/>
<evidence type="ECO:0000313" key="1">
    <source>
        <dbReference type="EMBL" id="RMZ71203.1"/>
    </source>
</evidence>
<gene>
    <name evidence="1" type="ORF">GMOD_00005726</name>
</gene>
<evidence type="ECO:0000313" key="2">
    <source>
        <dbReference type="Proteomes" id="UP000265663"/>
    </source>
</evidence>
<protein>
    <submittedName>
        <fullName evidence="1">Uncharacterized protein</fullName>
    </submittedName>
</protein>
<reference evidence="1 2" key="1">
    <citation type="journal article" date="2014" name="PLoS ONE">
        <title>De novo Genome Assembly of the Fungal Plant Pathogen Pyrenophora semeniperda.</title>
        <authorList>
            <person name="Soliai M.M."/>
            <person name="Meyer S.E."/>
            <person name="Udall J.A."/>
            <person name="Elzinga D.E."/>
            <person name="Hermansen R.A."/>
            <person name="Bodily P.M."/>
            <person name="Hart A.A."/>
            <person name="Coleman C.E."/>
        </authorList>
    </citation>
    <scope>NUCLEOTIDE SEQUENCE [LARGE SCALE GENOMIC DNA]</scope>
    <source>
        <strain evidence="1 2">CCB06</strain>
        <tissue evidence="1">Mycelium</tissue>
    </source>
</reference>
<keyword evidence="2" id="KW-1185">Reference proteome</keyword>
<sequence>MVGPEQVEAEQSFLSQVQYIKYGRSGRGTSSWCRVIGAGAWLGYPRCTQ</sequence>
<name>A0A3M7M9L6_9PLEO</name>
<dbReference type="Proteomes" id="UP000265663">
    <property type="component" value="Unassembled WGS sequence"/>
</dbReference>
<organism evidence="1 2">
    <name type="scientific">Pyrenophora seminiperda CCB06</name>
    <dbReference type="NCBI Taxonomy" id="1302712"/>
    <lineage>
        <taxon>Eukaryota</taxon>
        <taxon>Fungi</taxon>
        <taxon>Dikarya</taxon>
        <taxon>Ascomycota</taxon>
        <taxon>Pezizomycotina</taxon>
        <taxon>Dothideomycetes</taxon>
        <taxon>Pleosporomycetidae</taxon>
        <taxon>Pleosporales</taxon>
        <taxon>Pleosporineae</taxon>
        <taxon>Pleosporaceae</taxon>
        <taxon>Pyrenophora</taxon>
    </lineage>
</organism>